<name>A0A0L9UYV6_PHAAN</name>
<dbReference type="EMBL" id="CM003377">
    <property type="protein sequence ID" value="KOM47886.1"/>
    <property type="molecule type" value="Genomic_DNA"/>
</dbReference>
<evidence type="ECO:0000313" key="1">
    <source>
        <dbReference type="EMBL" id="KOM47886.1"/>
    </source>
</evidence>
<evidence type="ECO:0000313" key="2">
    <source>
        <dbReference type="Proteomes" id="UP000053144"/>
    </source>
</evidence>
<dbReference type="AlphaFoldDB" id="A0A0L9UYV6"/>
<protein>
    <recommendedName>
        <fullName evidence="3">Ubiquitin-like protease family profile domain-containing protein</fullName>
    </recommendedName>
</protein>
<reference evidence="2" key="1">
    <citation type="journal article" date="2015" name="Proc. Natl. Acad. Sci. U.S.A.">
        <title>Genome sequencing of adzuki bean (Vigna angularis) provides insight into high starch and low fat accumulation and domestication.</title>
        <authorList>
            <person name="Yang K."/>
            <person name="Tian Z."/>
            <person name="Chen C."/>
            <person name="Luo L."/>
            <person name="Zhao B."/>
            <person name="Wang Z."/>
            <person name="Yu L."/>
            <person name="Li Y."/>
            <person name="Sun Y."/>
            <person name="Li W."/>
            <person name="Chen Y."/>
            <person name="Li Y."/>
            <person name="Zhang Y."/>
            <person name="Ai D."/>
            <person name="Zhao J."/>
            <person name="Shang C."/>
            <person name="Ma Y."/>
            <person name="Wu B."/>
            <person name="Wang M."/>
            <person name="Gao L."/>
            <person name="Sun D."/>
            <person name="Zhang P."/>
            <person name="Guo F."/>
            <person name="Wang W."/>
            <person name="Li Y."/>
            <person name="Wang J."/>
            <person name="Varshney R.K."/>
            <person name="Wang J."/>
            <person name="Ling H.Q."/>
            <person name="Wan P."/>
        </authorList>
    </citation>
    <scope>NUCLEOTIDE SEQUENCE</scope>
    <source>
        <strain evidence="2">cv. Jingnong 6</strain>
    </source>
</reference>
<dbReference type="Proteomes" id="UP000053144">
    <property type="component" value="Chromosome 7"/>
</dbReference>
<accession>A0A0L9UYV6</accession>
<sequence>MPYFGPPAVYRPEKQPIAQPVNEACEEAEDHDAISILTSRLNKLRKGPIELLWELRTFGLECHVPFYINFDDAYEIIGGEKMLSISCIQLCAWPLATHGDHSKKEQVVWFCFLHRKIKAELKSLIQTVVIRTRGQQLEIIYPKCNKQNDSWACGYYIMSWMKAITRAEIRGEWTELEATTGEEKVTAVTGLILEVRRRVDWLLGGSTMVDVQQHIQSFSPWQQRTHRAATTKRKTYSLVQQKHFSVTAQGEEFTWAANLIFSTDSRSHPVAKKRRCSTVWSNTCSSFTCCYSWEKDVQTDARKKELEWVRVEAATAALEALPISFEEAPRGVHGLHKPSKKCKNLPVGLEIKSGVLERTACLEIHENEAGGSSVPAAATLDENKWRVADEGKEKSCCHQVLSRSLAGRKGVSARR</sequence>
<dbReference type="Gramene" id="KOM47886">
    <property type="protein sequence ID" value="KOM47886"/>
    <property type="gene ID" value="LR48_Vigan07g159000"/>
</dbReference>
<evidence type="ECO:0008006" key="3">
    <source>
        <dbReference type="Google" id="ProtNLM"/>
    </source>
</evidence>
<organism evidence="1 2">
    <name type="scientific">Phaseolus angularis</name>
    <name type="common">Azuki bean</name>
    <name type="synonym">Vigna angularis</name>
    <dbReference type="NCBI Taxonomy" id="3914"/>
    <lineage>
        <taxon>Eukaryota</taxon>
        <taxon>Viridiplantae</taxon>
        <taxon>Streptophyta</taxon>
        <taxon>Embryophyta</taxon>
        <taxon>Tracheophyta</taxon>
        <taxon>Spermatophyta</taxon>
        <taxon>Magnoliopsida</taxon>
        <taxon>eudicotyledons</taxon>
        <taxon>Gunneridae</taxon>
        <taxon>Pentapetalae</taxon>
        <taxon>rosids</taxon>
        <taxon>fabids</taxon>
        <taxon>Fabales</taxon>
        <taxon>Fabaceae</taxon>
        <taxon>Papilionoideae</taxon>
        <taxon>50 kb inversion clade</taxon>
        <taxon>NPAAA clade</taxon>
        <taxon>indigoferoid/millettioid clade</taxon>
        <taxon>Phaseoleae</taxon>
        <taxon>Vigna</taxon>
    </lineage>
</organism>
<gene>
    <name evidence="1" type="ORF">LR48_Vigan07g159000</name>
</gene>
<proteinExistence type="predicted"/>